<gene>
    <name evidence="2" type="ORF">METZ01_LOCUS365638</name>
</gene>
<dbReference type="PANTHER" id="PTHR33886:SF8">
    <property type="entry name" value="UNSATURATED RHAMNOGALACTURONAN HYDROLASE (EUROFUNG)"/>
    <property type="match status" value="1"/>
</dbReference>
<evidence type="ECO:0000256" key="1">
    <source>
        <dbReference type="ARBA" id="ARBA00022801"/>
    </source>
</evidence>
<evidence type="ECO:0008006" key="3">
    <source>
        <dbReference type="Google" id="ProtNLM"/>
    </source>
</evidence>
<keyword evidence="1" id="KW-0378">Hydrolase</keyword>
<dbReference type="AlphaFoldDB" id="A0A382SS76"/>
<dbReference type="EMBL" id="UINC01131215">
    <property type="protein sequence ID" value="SVD12784.1"/>
    <property type="molecule type" value="Genomic_DNA"/>
</dbReference>
<dbReference type="InterPro" id="IPR010905">
    <property type="entry name" value="Glyco_hydro_88"/>
</dbReference>
<dbReference type="GO" id="GO:0016787">
    <property type="term" value="F:hydrolase activity"/>
    <property type="evidence" value="ECO:0007669"/>
    <property type="project" value="UniProtKB-KW"/>
</dbReference>
<proteinExistence type="predicted"/>
<dbReference type="PANTHER" id="PTHR33886">
    <property type="entry name" value="UNSATURATED RHAMNOGALACTURONAN HYDROLASE (EUROFUNG)"/>
    <property type="match status" value="1"/>
</dbReference>
<dbReference type="Gene3D" id="1.50.10.10">
    <property type="match status" value="1"/>
</dbReference>
<protein>
    <recommendedName>
        <fullName evidence="3">Glycosyl hydrolase family 88</fullName>
    </recommendedName>
</protein>
<sequence>MINKQNLLEKAITLSKIYGNKLEIVVYTQGVGISARLRLEKLGFVTRAKDFADDLYKDLINRRLNDESFEWKNDNRAGLIWLDDLYEITGDKKNIEPIIDQANMFIDTDNSILDENIQVEDQFFVSAILGRAFKYTNDNKYLDFMISHLLSSPLQRKNGIYVHSKIAPFAWGRGNGFACYGAIEAIKYIPQNHYLREEVIAKHHKHLRALIPLQSSNGGWRQVIDVENSYEELTATCMIGYSLANNIKLGLLTKEYIDILYK</sequence>
<dbReference type="InterPro" id="IPR052043">
    <property type="entry name" value="PolySaccharide_Degr_Enz"/>
</dbReference>
<dbReference type="InterPro" id="IPR008928">
    <property type="entry name" value="6-hairpin_glycosidase_sf"/>
</dbReference>
<dbReference type="Pfam" id="PF07470">
    <property type="entry name" value="Glyco_hydro_88"/>
    <property type="match status" value="1"/>
</dbReference>
<feature type="non-terminal residue" evidence="2">
    <location>
        <position position="262"/>
    </location>
</feature>
<reference evidence="2" key="1">
    <citation type="submission" date="2018-05" db="EMBL/GenBank/DDBJ databases">
        <authorList>
            <person name="Lanie J.A."/>
            <person name="Ng W.-L."/>
            <person name="Kazmierczak K.M."/>
            <person name="Andrzejewski T.M."/>
            <person name="Davidsen T.M."/>
            <person name="Wayne K.J."/>
            <person name="Tettelin H."/>
            <person name="Glass J.I."/>
            <person name="Rusch D."/>
            <person name="Podicherti R."/>
            <person name="Tsui H.-C.T."/>
            <person name="Winkler M.E."/>
        </authorList>
    </citation>
    <scope>NUCLEOTIDE SEQUENCE</scope>
</reference>
<accession>A0A382SS76</accession>
<dbReference type="InterPro" id="IPR012341">
    <property type="entry name" value="6hp_glycosidase-like_sf"/>
</dbReference>
<dbReference type="SUPFAM" id="SSF48208">
    <property type="entry name" value="Six-hairpin glycosidases"/>
    <property type="match status" value="1"/>
</dbReference>
<dbReference type="GO" id="GO:0005975">
    <property type="term" value="P:carbohydrate metabolic process"/>
    <property type="evidence" value="ECO:0007669"/>
    <property type="project" value="InterPro"/>
</dbReference>
<name>A0A382SS76_9ZZZZ</name>
<organism evidence="2">
    <name type="scientific">marine metagenome</name>
    <dbReference type="NCBI Taxonomy" id="408172"/>
    <lineage>
        <taxon>unclassified sequences</taxon>
        <taxon>metagenomes</taxon>
        <taxon>ecological metagenomes</taxon>
    </lineage>
</organism>
<evidence type="ECO:0000313" key="2">
    <source>
        <dbReference type="EMBL" id="SVD12784.1"/>
    </source>
</evidence>